<dbReference type="EMBL" id="CP120682">
    <property type="protein sequence ID" value="WKN36835.1"/>
    <property type="molecule type" value="Genomic_DNA"/>
</dbReference>
<evidence type="ECO:0000313" key="1">
    <source>
        <dbReference type="EMBL" id="WKN36835.1"/>
    </source>
</evidence>
<reference evidence="1" key="2">
    <citation type="journal article" date="2024" name="Antonie Van Leeuwenhoek">
        <title>Roseihalotalea indica gen. nov., sp. nov., a halophilic Bacteroidetes from mesopelagic Southwest Indian Ocean with higher carbohydrate metabolic potential.</title>
        <authorList>
            <person name="Chen B."/>
            <person name="Zhang M."/>
            <person name="Lin D."/>
            <person name="Ye J."/>
            <person name="Tang K."/>
        </authorList>
    </citation>
    <scope>NUCLEOTIDE SEQUENCE</scope>
    <source>
        <strain evidence="1">TK19036</strain>
    </source>
</reference>
<reference evidence="1" key="1">
    <citation type="journal article" date="2023" name="Comput. Struct. Biotechnol. J.">
        <title>Discovery of a novel marine Bacteroidetes with a rich repertoire of carbohydrate-active enzymes.</title>
        <authorList>
            <person name="Chen B."/>
            <person name="Liu G."/>
            <person name="Chen Q."/>
            <person name="Wang H."/>
            <person name="Liu L."/>
            <person name="Tang K."/>
        </authorList>
    </citation>
    <scope>NUCLEOTIDE SEQUENCE</scope>
    <source>
        <strain evidence="1">TK19036</strain>
    </source>
</reference>
<proteinExistence type="predicted"/>
<protein>
    <submittedName>
        <fullName evidence="1">Uncharacterized protein</fullName>
    </submittedName>
</protein>
<name>A0AA49JGN6_9BACT</name>
<dbReference type="AlphaFoldDB" id="A0AA49JGN6"/>
<gene>
    <name evidence="1" type="ORF">K4G66_31200</name>
</gene>
<sequence length="161" mass="18682">MQTQRLLLRNTPEDVLVSPVKSTDDCRKLLSFLQDQINPAYTIWLTQIEQIHQFVFNIPDLAWELMEYANEPLSIIYTHPKAVFGDKQPPEVCIRLLRQPQLLKILSGKNAWLSVRIADLENARQAMAWTGKEINCAERTSQYTKVKIMRVFDNGQFSFLS</sequence>
<organism evidence="1">
    <name type="scientific">Roseihalotalea indica</name>
    <dbReference type="NCBI Taxonomy" id="2867963"/>
    <lineage>
        <taxon>Bacteria</taxon>
        <taxon>Pseudomonadati</taxon>
        <taxon>Bacteroidota</taxon>
        <taxon>Cytophagia</taxon>
        <taxon>Cytophagales</taxon>
        <taxon>Catalimonadaceae</taxon>
        <taxon>Roseihalotalea</taxon>
    </lineage>
</organism>
<accession>A0AA49JGN6</accession>